<dbReference type="SMART" id="SM00355">
    <property type="entry name" value="ZnF_C2H2"/>
    <property type="match status" value="6"/>
</dbReference>
<gene>
    <name evidence="3" type="ORF">ACO22_01761</name>
</gene>
<dbReference type="PANTHER" id="PTHR46179:SF19">
    <property type="entry name" value="C2H2 FINGER DOMAIN TRANSCRIPTION FACTOR (EUROFUNG)-RELATED"/>
    <property type="match status" value="1"/>
</dbReference>
<feature type="region of interest" description="Disordered" evidence="1">
    <location>
        <begin position="345"/>
        <end position="367"/>
    </location>
</feature>
<dbReference type="EMBL" id="LZYO01000047">
    <property type="protein sequence ID" value="ODH39818.1"/>
    <property type="molecule type" value="Genomic_DNA"/>
</dbReference>
<feature type="compositionally biased region" description="Polar residues" evidence="1">
    <location>
        <begin position="345"/>
        <end position="358"/>
    </location>
</feature>
<feature type="domain" description="C2H2-type" evidence="2">
    <location>
        <begin position="634"/>
        <end position="657"/>
    </location>
</feature>
<reference evidence="3 4" key="1">
    <citation type="submission" date="2016-06" db="EMBL/GenBank/DDBJ databases">
        <authorList>
            <person name="Kjaerup R.B."/>
            <person name="Dalgaard T.S."/>
            <person name="Juul-Madsen H.R."/>
        </authorList>
    </citation>
    <scope>NUCLEOTIDE SEQUENCE [LARGE SCALE GENOMIC DNA]</scope>
    <source>
        <strain evidence="3 4">Pb300</strain>
    </source>
</reference>
<sequence length="1031" mass="116046">MHFLYSPQAPGENAPINLDGKAAWDIGDVLQGIMDVRAAGPIDVSSYNSLRPVPGSSPSDIDLQAHAAATPSWRFVDSRFNGDLLEQHPGFNLTSTHQQPWSPVRVTGVAENAMPRSNHERQRSGVRGTNTYMSGNCQNIHSDLVSQINGPAISDPGYGTRSPATTSAVSSFQIEPTVHPSIIPSYGDPPHNYPLLHNQPTLSHQQKEQSWQGGSEVTSEANETQFSCDVGECGWTGKCQSDKKKHMLRHQKRFRCEEQGCSRTQGFGTVNDLERHQKCIHGIEPKHGNHKEFKCFAENCSKREKIWPRYDNFKQHLKRMHKDEDTDRLIQLSLHWFESIRRTTGNTFRENQTPTSSHPQREVTDPTTCRSRILFDKGQINNHQSIRAETVGMGNGAVVHGSNYPLHIQLNAQHFVNQPFNHSINSAASSQNCSGSLGDGCMREGNNETGWDYPPPEQNLGQCFERNGGDEQLSSFLFSGMGQGQEFLSSNDSVTEVVLGLFKALGGEMYISPPGQLQEEIGTDISPAAAVHVSQQQADTTLPSSIELLNDRSIESRAKALRKLLTTSLQQLEIWQTLQDAPPQELTAQPPQNDPLPYLRKGCFQCRYKDCTRETERLSEMKKHEKRHYRPYGCTYPRCFKKFGSKDDWKRHENTRHFQIQCWRCPERGHPARAKELSNKDETLMERPDHEGFPVAFCMSSSQLDCARIFDRAYKFSQHLQSEHSYDEAKAKVIVKENKIGRNGQFKFWCGFCRKLISLHSEGLDAWDERFHHIDNKHFKMKEEIATWLHPEGHLTKQDEEKENTTGNASDDSEELERYGDEGTNSRSCDGGEEPPEKAPGPSAPTKTTHMNVSASIQRPSTNSNLGRPRRSWAAVSQIPTRKTDASSIALPTKRTYDSVTSGSFSNASMLTQPSSSSDPPAMIFNSQQTVPAATGPRRTNLNNLGLLAPNNYSFNLNGLIPIENKFPESTIITCVYRMRSRSLSHLYIRQPPQWATYSWLLIFANFLRQPAISISYLYDTPIDNSKESRG</sequence>
<accession>A0A1D2JKM9</accession>
<dbReference type="InterPro" id="IPR013087">
    <property type="entry name" value="Znf_C2H2_type"/>
</dbReference>
<proteinExistence type="predicted"/>
<protein>
    <recommendedName>
        <fullName evidence="2">C2H2-type domain-containing protein</fullName>
    </recommendedName>
</protein>
<dbReference type="GO" id="GO:0006357">
    <property type="term" value="P:regulation of transcription by RNA polymerase II"/>
    <property type="evidence" value="ECO:0007669"/>
    <property type="project" value="TreeGrafter"/>
</dbReference>
<dbReference type="VEuPathDB" id="FungiDB:PADG_02449"/>
<feature type="compositionally biased region" description="Basic and acidic residues" evidence="1">
    <location>
        <begin position="792"/>
        <end position="804"/>
    </location>
</feature>
<evidence type="ECO:0000256" key="1">
    <source>
        <dbReference type="SAM" id="MobiDB-lite"/>
    </source>
</evidence>
<organism evidence="3 4">
    <name type="scientific">Paracoccidioides brasiliensis</name>
    <dbReference type="NCBI Taxonomy" id="121759"/>
    <lineage>
        <taxon>Eukaryota</taxon>
        <taxon>Fungi</taxon>
        <taxon>Dikarya</taxon>
        <taxon>Ascomycota</taxon>
        <taxon>Pezizomycotina</taxon>
        <taxon>Eurotiomycetes</taxon>
        <taxon>Eurotiomycetidae</taxon>
        <taxon>Onygenales</taxon>
        <taxon>Ajellomycetaceae</taxon>
        <taxon>Paracoccidioides</taxon>
    </lineage>
</organism>
<feature type="region of interest" description="Disordered" evidence="1">
    <location>
        <begin position="792"/>
        <end position="879"/>
    </location>
</feature>
<dbReference type="InterPro" id="IPR051061">
    <property type="entry name" value="Zinc_finger_trans_reg"/>
</dbReference>
<feature type="compositionally biased region" description="Polar residues" evidence="1">
    <location>
        <begin position="846"/>
        <end position="866"/>
    </location>
</feature>
<comment type="caution">
    <text evidence="3">The sequence shown here is derived from an EMBL/GenBank/DDBJ whole genome shotgun (WGS) entry which is preliminary data.</text>
</comment>
<evidence type="ECO:0000313" key="3">
    <source>
        <dbReference type="EMBL" id="ODH39818.1"/>
    </source>
</evidence>
<evidence type="ECO:0000259" key="2">
    <source>
        <dbReference type="PROSITE" id="PS00028"/>
    </source>
</evidence>
<evidence type="ECO:0000313" key="4">
    <source>
        <dbReference type="Proteomes" id="UP000242814"/>
    </source>
</evidence>
<name>A0A1D2JKM9_PARBR</name>
<dbReference type="VEuPathDB" id="FungiDB:PABG_00057"/>
<dbReference type="Proteomes" id="UP000242814">
    <property type="component" value="Unassembled WGS sequence"/>
</dbReference>
<dbReference type="PROSITE" id="PS00028">
    <property type="entry name" value="ZINC_FINGER_C2H2_1"/>
    <property type="match status" value="1"/>
</dbReference>
<dbReference type="AlphaFoldDB" id="A0A1D2JKM9"/>
<dbReference type="PANTHER" id="PTHR46179">
    <property type="entry name" value="ZINC FINGER PROTEIN"/>
    <property type="match status" value="1"/>
</dbReference>
<dbReference type="GO" id="GO:0005634">
    <property type="term" value="C:nucleus"/>
    <property type="evidence" value="ECO:0007669"/>
    <property type="project" value="TreeGrafter"/>
</dbReference>